<dbReference type="Gene3D" id="3.30.420.40">
    <property type="match status" value="2"/>
</dbReference>
<comment type="subcellular location">
    <subcellularLocation>
        <location evidence="6">Cytoplasm</location>
    </subcellularLocation>
</comment>
<comment type="similarity">
    <text evidence="6 7">Belongs to the acetokinase family.</text>
</comment>
<accession>A0ABU4WNY8</accession>
<evidence type="ECO:0000256" key="2">
    <source>
        <dbReference type="ARBA" id="ARBA00022679"/>
    </source>
</evidence>
<organism evidence="8 9">
    <name type="scientific">Absicoccus intestinalis</name>
    <dbReference type="NCBI Taxonomy" id="2926319"/>
    <lineage>
        <taxon>Bacteria</taxon>
        <taxon>Bacillati</taxon>
        <taxon>Bacillota</taxon>
        <taxon>Erysipelotrichia</taxon>
        <taxon>Erysipelotrichales</taxon>
        <taxon>Erysipelotrichaceae</taxon>
        <taxon>Absicoccus</taxon>
    </lineage>
</organism>
<evidence type="ECO:0000256" key="7">
    <source>
        <dbReference type="RuleBase" id="RU003835"/>
    </source>
</evidence>
<dbReference type="NCBIfam" id="TIGR02707">
    <property type="entry name" value="butyr_kinase"/>
    <property type="match status" value="1"/>
</dbReference>
<keyword evidence="5 6" id="KW-0067">ATP-binding</keyword>
<sequence length="367" mass="40770">MKKYKIFVINPGSTSTKLALFENMECKFSTNVFHDSSVLMKFPKINDQLMYRMMVIQLFLEQHQIDLHGVDAIVGRGGSCYALKSGVYEVDDRLLDDTRNARGGLYHVSMLGIQLAKELANIYGGRIFMVDPPIVDELCDAARITGVAGIYRKAVSHALNLKATARVHCEKHHLDYQKHNFIICHIDGGISITAHRHGQMIDGNDAGGGEGPFTPTRMGSMAVTDVLHYLYDLPKEKIQSLCYEAGGLSSYFGTSDADKIHALVEKGNPKAQRVWEAMIYQINKWIGSMATVLQGDVDAILLTGGLLRFEDIIQGIKMGCEWIAPVYAYPGEFEQEAMAQGAFDVLRGKIKPAHYTGKPVWTGFEDD</sequence>
<evidence type="ECO:0000256" key="1">
    <source>
        <dbReference type="ARBA" id="ARBA00022490"/>
    </source>
</evidence>
<evidence type="ECO:0000313" key="9">
    <source>
        <dbReference type="Proteomes" id="UP001285244"/>
    </source>
</evidence>
<evidence type="ECO:0000256" key="5">
    <source>
        <dbReference type="ARBA" id="ARBA00022840"/>
    </source>
</evidence>
<dbReference type="EMBL" id="JALBUS010000022">
    <property type="protein sequence ID" value="MDX8418277.1"/>
    <property type="molecule type" value="Genomic_DNA"/>
</dbReference>
<dbReference type="PANTHER" id="PTHR21060:SF3">
    <property type="entry name" value="BUTYRATE KINASE 2-RELATED"/>
    <property type="match status" value="1"/>
</dbReference>
<dbReference type="Pfam" id="PF00871">
    <property type="entry name" value="Acetate_kinase"/>
    <property type="match status" value="1"/>
</dbReference>
<gene>
    <name evidence="6 8" type="primary">buk</name>
    <name evidence="8" type="ORF">MOZ64_10575</name>
</gene>
<dbReference type="InterPro" id="IPR011245">
    <property type="entry name" value="Butyrate_kin"/>
</dbReference>
<dbReference type="NCBIfam" id="NF002834">
    <property type="entry name" value="PRK03011.1-5"/>
    <property type="match status" value="1"/>
</dbReference>
<dbReference type="EC" id="2.7.2.7" evidence="6"/>
<protein>
    <recommendedName>
        <fullName evidence="6">Probable butyrate kinase</fullName>
        <shortName evidence="6">BK</shortName>
        <ecNumber evidence="6">2.7.2.7</ecNumber>
    </recommendedName>
    <alternativeName>
        <fullName evidence="6">Branched-chain carboxylic acid kinase</fullName>
    </alternativeName>
</protein>
<name>A0ABU4WNY8_9FIRM</name>
<dbReference type="PANTHER" id="PTHR21060">
    <property type="entry name" value="ACETATE KINASE"/>
    <property type="match status" value="1"/>
</dbReference>
<keyword evidence="4 6" id="KW-0418">Kinase</keyword>
<comment type="catalytic activity">
    <reaction evidence="6">
        <text>butanoate + ATP = butanoyl phosphate + ADP</text>
        <dbReference type="Rhea" id="RHEA:13585"/>
        <dbReference type="ChEBI" id="CHEBI:17968"/>
        <dbReference type="ChEBI" id="CHEBI:30616"/>
        <dbReference type="ChEBI" id="CHEBI:58079"/>
        <dbReference type="ChEBI" id="CHEBI:456216"/>
        <dbReference type="EC" id="2.7.2.7"/>
    </reaction>
</comment>
<comment type="caution">
    <text evidence="8">The sequence shown here is derived from an EMBL/GenBank/DDBJ whole genome shotgun (WGS) entry which is preliminary data.</text>
</comment>
<reference evidence="8 9" key="1">
    <citation type="submission" date="2022-03" db="EMBL/GenBank/DDBJ databases">
        <title>Novel taxa within the pig intestine.</title>
        <authorList>
            <person name="Wylensek D."/>
            <person name="Bishof K."/>
            <person name="Afrizal A."/>
            <person name="Clavel T."/>
        </authorList>
    </citation>
    <scope>NUCLEOTIDE SEQUENCE [LARGE SCALE GENOMIC DNA]</scope>
    <source>
        <strain evidence="8 9">Cla-KB-P134</strain>
    </source>
</reference>
<evidence type="ECO:0000256" key="3">
    <source>
        <dbReference type="ARBA" id="ARBA00022741"/>
    </source>
</evidence>
<dbReference type="RefSeq" id="WP_320326525.1">
    <property type="nucleotide sequence ID" value="NZ_JALBUS010000022.1"/>
</dbReference>
<dbReference type="InterPro" id="IPR000890">
    <property type="entry name" value="Aliphatic_acid_kin_short-chain"/>
</dbReference>
<keyword evidence="3 6" id="KW-0547">Nucleotide-binding</keyword>
<dbReference type="SUPFAM" id="SSF53067">
    <property type="entry name" value="Actin-like ATPase domain"/>
    <property type="match status" value="2"/>
</dbReference>
<dbReference type="PIRSF" id="PIRSF036458">
    <property type="entry name" value="Butyrate_kin"/>
    <property type="match status" value="1"/>
</dbReference>
<evidence type="ECO:0000313" key="8">
    <source>
        <dbReference type="EMBL" id="MDX8418277.1"/>
    </source>
</evidence>
<dbReference type="PRINTS" id="PR00471">
    <property type="entry name" value="ACETATEKNASE"/>
</dbReference>
<dbReference type="Proteomes" id="UP001285244">
    <property type="component" value="Unassembled WGS sequence"/>
</dbReference>
<dbReference type="InterPro" id="IPR043129">
    <property type="entry name" value="ATPase_NBD"/>
</dbReference>
<evidence type="ECO:0000256" key="6">
    <source>
        <dbReference type="HAMAP-Rule" id="MF_00542"/>
    </source>
</evidence>
<keyword evidence="1 6" id="KW-0963">Cytoplasm</keyword>
<dbReference type="GO" id="GO:0047761">
    <property type="term" value="F:butyrate kinase activity"/>
    <property type="evidence" value="ECO:0007669"/>
    <property type="project" value="UniProtKB-EC"/>
</dbReference>
<dbReference type="HAMAP" id="MF_00542">
    <property type="entry name" value="Butyrate_kinase"/>
    <property type="match status" value="1"/>
</dbReference>
<keyword evidence="2 6" id="KW-0808">Transferase</keyword>
<evidence type="ECO:0000256" key="4">
    <source>
        <dbReference type="ARBA" id="ARBA00022777"/>
    </source>
</evidence>
<dbReference type="CDD" id="cd24011">
    <property type="entry name" value="ASKHA_NBD_BK"/>
    <property type="match status" value="1"/>
</dbReference>
<proteinExistence type="inferred from homology"/>
<keyword evidence="9" id="KW-1185">Reference proteome</keyword>